<proteinExistence type="predicted"/>
<protein>
    <submittedName>
        <fullName evidence="2">Uncharacterized protein</fullName>
    </submittedName>
</protein>
<feature type="compositionally biased region" description="Polar residues" evidence="1">
    <location>
        <begin position="1"/>
        <end position="10"/>
    </location>
</feature>
<evidence type="ECO:0000313" key="2">
    <source>
        <dbReference type="EMBL" id="KAJ1153395.1"/>
    </source>
</evidence>
<sequence>MELPSYSVTEPDQEARWPYGGDGEPRNAEAEPKIGTETQLKIALQTSQDLQVPEASKIFLPTPDAQ</sequence>
<organism evidence="2 3">
    <name type="scientific">Pleurodeles waltl</name>
    <name type="common">Iberian ribbed newt</name>
    <dbReference type="NCBI Taxonomy" id="8319"/>
    <lineage>
        <taxon>Eukaryota</taxon>
        <taxon>Metazoa</taxon>
        <taxon>Chordata</taxon>
        <taxon>Craniata</taxon>
        <taxon>Vertebrata</taxon>
        <taxon>Euteleostomi</taxon>
        <taxon>Amphibia</taxon>
        <taxon>Batrachia</taxon>
        <taxon>Caudata</taxon>
        <taxon>Salamandroidea</taxon>
        <taxon>Salamandridae</taxon>
        <taxon>Pleurodelinae</taxon>
        <taxon>Pleurodeles</taxon>
    </lineage>
</organism>
<evidence type="ECO:0000313" key="3">
    <source>
        <dbReference type="Proteomes" id="UP001066276"/>
    </source>
</evidence>
<dbReference type="EMBL" id="JANPWB010000009">
    <property type="protein sequence ID" value="KAJ1153395.1"/>
    <property type="molecule type" value="Genomic_DNA"/>
</dbReference>
<name>A0AAV7RRB0_PLEWA</name>
<reference evidence="2" key="1">
    <citation type="journal article" date="2022" name="bioRxiv">
        <title>Sequencing and chromosome-scale assembly of the giantPleurodeles waltlgenome.</title>
        <authorList>
            <person name="Brown T."/>
            <person name="Elewa A."/>
            <person name="Iarovenko S."/>
            <person name="Subramanian E."/>
            <person name="Araus A.J."/>
            <person name="Petzold A."/>
            <person name="Susuki M."/>
            <person name="Suzuki K.-i.T."/>
            <person name="Hayashi T."/>
            <person name="Toyoda A."/>
            <person name="Oliveira C."/>
            <person name="Osipova E."/>
            <person name="Leigh N.D."/>
            <person name="Simon A."/>
            <person name="Yun M.H."/>
        </authorList>
    </citation>
    <scope>NUCLEOTIDE SEQUENCE</scope>
    <source>
        <strain evidence="2">20211129_DDA</strain>
        <tissue evidence="2">Liver</tissue>
    </source>
</reference>
<comment type="caution">
    <text evidence="2">The sequence shown here is derived from an EMBL/GenBank/DDBJ whole genome shotgun (WGS) entry which is preliminary data.</text>
</comment>
<accession>A0AAV7RRB0</accession>
<feature type="region of interest" description="Disordered" evidence="1">
    <location>
        <begin position="1"/>
        <end position="31"/>
    </location>
</feature>
<gene>
    <name evidence="2" type="ORF">NDU88_006156</name>
</gene>
<dbReference type="AlphaFoldDB" id="A0AAV7RRB0"/>
<keyword evidence="3" id="KW-1185">Reference proteome</keyword>
<dbReference type="Proteomes" id="UP001066276">
    <property type="component" value="Chromosome 5"/>
</dbReference>
<evidence type="ECO:0000256" key="1">
    <source>
        <dbReference type="SAM" id="MobiDB-lite"/>
    </source>
</evidence>